<keyword evidence="3" id="KW-1185">Reference proteome</keyword>
<evidence type="ECO:0000256" key="1">
    <source>
        <dbReference type="SAM" id="MobiDB-lite"/>
    </source>
</evidence>
<evidence type="ECO:0000313" key="3">
    <source>
        <dbReference type="Proteomes" id="UP000800036"/>
    </source>
</evidence>
<evidence type="ECO:0000313" key="2">
    <source>
        <dbReference type="EMBL" id="KAF1969233.1"/>
    </source>
</evidence>
<gene>
    <name evidence="2" type="ORF">BU23DRAFT_601748</name>
</gene>
<protein>
    <submittedName>
        <fullName evidence="2">Uncharacterized protein</fullName>
    </submittedName>
</protein>
<dbReference type="Proteomes" id="UP000800036">
    <property type="component" value="Unassembled WGS sequence"/>
</dbReference>
<proteinExistence type="predicted"/>
<feature type="compositionally biased region" description="Polar residues" evidence="1">
    <location>
        <begin position="42"/>
        <end position="59"/>
    </location>
</feature>
<reference evidence="2" key="1">
    <citation type="journal article" date="2020" name="Stud. Mycol.">
        <title>101 Dothideomycetes genomes: a test case for predicting lifestyles and emergence of pathogens.</title>
        <authorList>
            <person name="Haridas S."/>
            <person name="Albert R."/>
            <person name="Binder M."/>
            <person name="Bloem J."/>
            <person name="Labutti K."/>
            <person name="Salamov A."/>
            <person name="Andreopoulos B."/>
            <person name="Baker S."/>
            <person name="Barry K."/>
            <person name="Bills G."/>
            <person name="Bluhm B."/>
            <person name="Cannon C."/>
            <person name="Castanera R."/>
            <person name="Culley D."/>
            <person name="Daum C."/>
            <person name="Ezra D."/>
            <person name="Gonzalez J."/>
            <person name="Henrissat B."/>
            <person name="Kuo A."/>
            <person name="Liang C."/>
            <person name="Lipzen A."/>
            <person name="Lutzoni F."/>
            <person name="Magnuson J."/>
            <person name="Mondo S."/>
            <person name="Nolan M."/>
            <person name="Ohm R."/>
            <person name="Pangilinan J."/>
            <person name="Park H.-J."/>
            <person name="Ramirez L."/>
            <person name="Alfaro M."/>
            <person name="Sun H."/>
            <person name="Tritt A."/>
            <person name="Yoshinaga Y."/>
            <person name="Zwiers L.-H."/>
            <person name="Turgeon B."/>
            <person name="Goodwin S."/>
            <person name="Spatafora J."/>
            <person name="Crous P."/>
            <person name="Grigoriev I."/>
        </authorList>
    </citation>
    <scope>NUCLEOTIDE SEQUENCE</scope>
    <source>
        <strain evidence="2">CBS 107.79</strain>
    </source>
</reference>
<name>A0A6A5UVN2_9PLEO</name>
<sequence>MSTERRGHSRPKPAVTGSLFPENGRGAQDDMKGKKGRGGSRTPHTQQEPSSSFTTWQTARHTEPALPSPQQHIGSSSSHASSSNLPAVMNESAAPSANPQSLRDYFSTGEVPATTYTDQNFADIANLLKEAGHEYWGRDTAYIPGSAC</sequence>
<dbReference type="EMBL" id="ML976712">
    <property type="protein sequence ID" value="KAF1969233.1"/>
    <property type="molecule type" value="Genomic_DNA"/>
</dbReference>
<dbReference type="AlphaFoldDB" id="A0A6A5UVN2"/>
<accession>A0A6A5UVN2</accession>
<feature type="region of interest" description="Disordered" evidence="1">
    <location>
        <begin position="1"/>
        <end position="104"/>
    </location>
</feature>
<organism evidence="2 3">
    <name type="scientific">Bimuria novae-zelandiae CBS 107.79</name>
    <dbReference type="NCBI Taxonomy" id="1447943"/>
    <lineage>
        <taxon>Eukaryota</taxon>
        <taxon>Fungi</taxon>
        <taxon>Dikarya</taxon>
        <taxon>Ascomycota</taxon>
        <taxon>Pezizomycotina</taxon>
        <taxon>Dothideomycetes</taxon>
        <taxon>Pleosporomycetidae</taxon>
        <taxon>Pleosporales</taxon>
        <taxon>Massarineae</taxon>
        <taxon>Didymosphaeriaceae</taxon>
        <taxon>Bimuria</taxon>
    </lineage>
</organism>